<dbReference type="Proteomes" id="UP000028870">
    <property type="component" value="Unassembled WGS sequence"/>
</dbReference>
<protein>
    <submittedName>
        <fullName evidence="2">Uncharacterized protein</fullName>
    </submittedName>
</protein>
<dbReference type="AlphaFoldDB" id="W9ANA9"/>
<name>W9ANA9_MYCCO</name>
<dbReference type="RefSeq" id="WP_024449969.1">
    <property type="nucleotide sequence ID" value="NZ_CCBB010000001.1"/>
</dbReference>
<dbReference type="STRING" id="258533.BN977_02025"/>
<keyword evidence="1" id="KW-0732">Signal</keyword>
<gene>
    <name evidence="2" type="ORF">BN977_02025</name>
</gene>
<comment type="caution">
    <text evidence="2">The sequence shown here is derived from an EMBL/GenBank/DDBJ whole genome shotgun (WGS) entry which is preliminary data.</text>
</comment>
<reference evidence="2" key="2">
    <citation type="submission" date="2014-03" db="EMBL/GenBank/DDBJ databases">
        <authorList>
            <person name="Urmite Genomes"/>
        </authorList>
    </citation>
    <scope>NUCLEOTIDE SEQUENCE</scope>
    <source>
        <strain evidence="2">DSM 44829</strain>
    </source>
</reference>
<proteinExistence type="predicted"/>
<dbReference type="EMBL" id="CCBB010000001">
    <property type="protein sequence ID" value="CDO07224.1"/>
    <property type="molecule type" value="Genomic_DNA"/>
</dbReference>
<evidence type="ECO:0000313" key="3">
    <source>
        <dbReference type="Proteomes" id="UP000028870"/>
    </source>
</evidence>
<keyword evidence="3" id="KW-1185">Reference proteome</keyword>
<accession>W9ANA9</accession>
<sequence>MTNSTRRYAAAVAAAFAPLAVVSVITAAPSSAECAEGQTTFNGNCVDSNCKKSEVRDGATGECRNALSAALGKAQAPMSAQVTPEQWGQAYQIGQQYAGLPSGVQATKDVFSVVNSAIDVPTSVASGLSDTADALYFAGQFLGGAGGGVNLAKTAAAPMDAMGAIANAAQALPSPKIGLPEMPKVGLPKVGLPKIGMPKLFQNCLPVKFVFFRPCI</sequence>
<reference evidence="2" key="1">
    <citation type="submission" date="2014-03" db="EMBL/GenBank/DDBJ databases">
        <title>Draft Genome Sequence of Mycobacterium cosmeticum DSM 44829.</title>
        <authorList>
            <person name="Croce O."/>
            <person name="Robert C."/>
            <person name="Raoult D."/>
            <person name="Drancourt M."/>
        </authorList>
    </citation>
    <scope>NUCLEOTIDE SEQUENCE [LARGE SCALE GENOMIC DNA]</scope>
    <source>
        <strain evidence="2">DSM 44829</strain>
    </source>
</reference>
<feature type="signal peptide" evidence="1">
    <location>
        <begin position="1"/>
        <end position="27"/>
    </location>
</feature>
<dbReference type="OrthoDB" id="4721674at2"/>
<organism evidence="2 3">
    <name type="scientific">Mycolicibacterium cosmeticum</name>
    <dbReference type="NCBI Taxonomy" id="258533"/>
    <lineage>
        <taxon>Bacteria</taxon>
        <taxon>Bacillati</taxon>
        <taxon>Actinomycetota</taxon>
        <taxon>Actinomycetes</taxon>
        <taxon>Mycobacteriales</taxon>
        <taxon>Mycobacteriaceae</taxon>
        <taxon>Mycolicibacterium</taxon>
    </lineage>
</organism>
<evidence type="ECO:0000313" key="2">
    <source>
        <dbReference type="EMBL" id="CDO07224.1"/>
    </source>
</evidence>
<feature type="chain" id="PRO_5038660500" evidence="1">
    <location>
        <begin position="28"/>
        <end position="216"/>
    </location>
</feature>
<evidence type="ECO:0000256" key="1">
    <source>
        <dbReference type="SAM" id="SignalP"/>
    </source>
</evidence>